<proteinExistence type="predicted"/>
<dbReference type="InterPro" id="IPR046740">
    <property type="entry name" value="DUF6790"/>
</dbReference>
<dbReference type="AlphaFoldDB" id="A0A1E3W8J7"/>
<name>A0A1E3W8J7_9HYPH</name>
<protein>
    <submittedName>
        <fullName evidence="2">Uncharacterized protein</fullName>
    </submittedName>
</protein>
<reference evidence="2 3" key="1">
    <citation type="journal article" date="2016" name="Environ. Microbiol.">
        <title>New Methyloceanibacter diversity from North Sea sediments includes methanotroph containing solely the soluble methane monooxygenase.</title>
        <authorList>
            <person name="Vekeman B."/>
            <person name="Kerckhof F.M."/>
            <person name="Cremers G."/>
            <person name="de Vos P."/>
            <person name="Vandamme P."/>
            <person name="Boon N."/>
            <person name="Op den Camp H.J."/>
            <person name="Heylen K."/>
        </authorList>
    </citation>
    <scope>NUCLEOTIDE SEQUENCE [LARGE SCALE GENOMIC DNA]</scope>
    <source>
        <strain evidence="2 3">R-67177</strain>
    </source>
</reference>
<evidence type="ECO:0000256" key="1">
    <source>
        <dbReference type="SAM" id="Phobius"/>
    </source>
</evidence>
<sequence length="156" mass="16472">MQTLISAFPALCYAAALVLGFLDVKQPFGSPELSPLLQWMLSLGLGLPSLWAALSHAAFSERVAQSIGWAPSPFQKEIAGANLGIGLGALAASALGPEAAWAMAVMAAGFLWSAAAVHVVDMVRRKNFAINNAGPIFWWDILTPLTLFILLLLRGG</sequence>
<feature type="transmembrane region" description="Helical" evidence="1">
    <location>
        <begin position="101"/>
        <end position="123"/>
    </location>
</feature>
<keyword evidence="1" id="KW-0472">Membrane</keyword>
<dbReference type="EMBL" id="LPWD01000403">
    <property type="protein sequence ID" value="ODS02134.1"/>
    <property type="molecule type" value="Genomic_DNA"/>
</dbReference>
<evidence type="ECO:0000313" key="2">
    <source>
        <dbReference type="EMBL" id="ODS02134.1"/>
    </source>
</evidence>
<feature type="transmembrane region" description="Helical" evidence="1">
    <location>
        <begin position="135"/>
        <end position="153"/>
    </location>
</feature>
<dbReference type="Pfam" id="PF20589">
    <property type="entry name" value="DUF6790"/>
    <property type="match status" value="1"/>
</dbReference>
<keyword evidence="1" id="KW-1133">Transmembrane helix</keyword>
<keyword evidence="3" id="KW-1185">Reference proteome</keyword>
<gene>
    <name evidence="2" type="ORF">AUC71_17000</name>
</gene>
<accession>A0A1E3W8J7</accession>
<feature type="transmembrane region" description="Helical" evidence="1">
    <location>
        <begin position="78"/>
        <end position="95"/>
    </location>
</feature>
<organism evidence="2 3">
    <name type="scientific">Methyloceanibacter marginalis</name>
    <dbReference type="NCBI Taxonomy" id="1774971"/>
    <lineage>
        <taxon>Bacteria</taxon>
        <taxon>Pseudomonadati</taxon>
        <taxon>Pseudomonadota</taxon>
        <taxon>Alphaproteobacteria</taxon>
        <taxon>Hyphomicrobiales</taxon>
        <taxon>Hyphomicrobiaceae</taxon>
        <taxon>Methyloceanibacter</taxon>
    </lineage>
</organism>
<feature type="transmembrane region" description="Helical" evidence="1">
    <location>
        <begin position="36"/>
        <end position="57"/>
    </location>
</feature>
<comment type="caution">
    <text evidence="2">The sequence shown here is derived from an EMBL/GenBank/DDBJ whole genome shotgun (WGS) entry which is preliminary data.</text>
</comment>
<dbReference type="OrthoDB" id="281633at2"/>
<dbReference type="RefSeq" id="WP_069624680.1">
    <property type="nucleotide sequence ID" value="NZ_LPWD01000403.1"/>
</dbReference>
<keyword evidence="1" id="KW-0812">Transmembrane</keyword>
<dbReference type="Proteomes" id="UP000095042">
    <property type="component" value="Unassembled WGS sequence"/>
</dbReference>
<evidence type="ECO:0000313" key="3">
    <source>
        <dbReference type="Proteomes" id="UP000095042"/>
    </source>
</evidence>